<dbReference type="RefSeq" id="WP_386770568.1">
    <property type="nucleotide sequence ID" value="NZ_JBHRUG010000002.1"/>
</dbReference>
<keyword evidence="2" id="KW-1185">Reference proteome</keyword>
<proteinExistence type="predicted"/>
<evidence type="ECO:0008006" key="3">
    <source>
        <dbReference type="Google" id="ProtNLM"/>
    </source>
</evidence>
<evidence type="ECO:0000313" key="2">
    <source>
        <dbReference type="Proteomes" id="UP001595579"/>
    </source>
</evidence>
<reference evidence="2" key="1">
    <citation type="journal article" date="2019" name="Int. J. Syst. Evol. Microbiol.">
        <title>The Global Catalogue of Microorganisms (GCM) 10K type strain sequencing project: providing services to taxonomists for standard genome sequencing and annotation.</title>
        <authorList>
            <consortium name="The Broad Institute Genomics Platform"/>
            <consortium name="The Broad Institute Genome Sequencing Center for Infectious Disease"/>
            <person name="Wu L."/>
            <person name="Ma J."/>
        </authorList>
    </citation>
    <scope>NUCLEOTIDE SEQUENCE [LARGE SCALE GENOMIC DNA]</scope>
    <source>
        <strain evidence="2">CECT 7698</strain>
    </source>
</reference>
<comment type="caution">
    <text evidence="1">The sequence shown here is derived from an EMBL/GenBank/DDBJ whole genome shotgun (WGS) entry which is preliminary data.</text>
</comment>
<evidence type="ECO:0000313" key="1">
    <source>
        <dbReference type="EMBL" id="MFC3282120.1"/>
    </source>
</evidence>
<protein>
    <recommendedName>
        <fullName evidence="3">Orotidine-5'-phosphate decarboxylase</fullName>
    </recommendedName>
</protein>
<sequence length="67" mass="7286">MGIPLTGTLADTPAKLAAESLPSSCLIMVGSVVRMVETNPAVVDRVDAMERFREKWELGRNLGRTLN</sequence>
<dbReference type="Proteomes" id="UP001595579">
    <property type="component" value="Unassembled WGS sequence"/>
</dbReference>
<gene>
    <name evidence="1" type="ORF">ACFOEV_00680</name>
</gene>
<accession>A0ABV7LIH3</accession>
<dbReference type="EMBL" id="JBHRUG010000002">
    <property type="protein sequence ID" value="MFC3282120.1"/>
    <property type="molecule type" value="Genomic_DNA"/>
</dbReference>
<organism evidence="1 2">
    <name type="scientific">Litchfieldella rifensis</name>
    <dbReference type="NCBI Taxonomy" id="762643"/>
    <lineage>
        <taxon>Bacteria</taxon>
        <taxon>Pseudomonadati</taxon>
        <taxon>Pseudomonadota</taxon>
        <taxon>Gammaproteobacteria</taxon>
        <taxon>Oceanospirillales</taxon>
        <taxon>Halomonadaceae</taxon>
        <taxon>Litchfieldella</taxon>
    </lineage>
</organism>
<name>A0ABV7LIH3_9GAMM</name>